<protein>
    <submittedName>
        <fullName evidence="2">Uncharacterized protein</fullName>
    </submittedName>
</protein>
<gene>
    <name evidence="2" type="ORF">HJG63_012191</name>
</gene>
<reference evidence="2 3" key="1">
    <citation type="journal article" date="2020" name="Nature">
        <title>Six reference-quality genomes reveal evolution of bat adaptations.</title>
        <authorList>
            <person name="Jebb D."/>
            <person name="Huang Z."/>
            <person name="Pippel M."/>
            <person name="Hughes G.M."/>
            <person name="Lavrichenko K."/>
            <person name="Devanna P."/>
            <person name="Winkler S."/>
            <person name="Jermiin L.S."/>
            <person name="Skirmuntt E.C."/>
            <person name="Katzourakis A."/>
            <person name="Burkitt-Gray L."/>
            <person name="Ray D.A."/>
            <person name="Sullivan K.A.M."/>
            <person name="Roscito J.G."/>
            <person name="Kirilenko B.M."/>
            <person name="Davalos L.M."/>
            <person name="Corthals A.P."/>
            <person name="Power M.L."/>
            <person name="Jones G."/>
            <person name="Ransome R.D."/>
            <person name="Dechmann D.K.N."/>
            <person name="Locatelli A.G."/>
            <person name="Puechmaille S.J."/>
            <person name="Fedrigo O."/>
            <person name="Jarvis E.D."/>
            <person name="Hiller M."/>
            <person name="Vernes S.C."/>
            <person name="Myers E.W."/>
            <person name="Teeling E.C."/>
        </authorList>
    </citation>
    <scope>NUCLEOTIDE SEQUENCE [LARGE SCALE GENOMIC DNA]</scope>
    <source>
        <strain evidence="2">MRouAeg1</strain>
        <tissue evidence="2">Muscle</tissue>
    </source>
</reference>
<keyword evidence="3" id="KW-1185">Reference proteome</keyword>
<feature type="region of interest" description="Disordered" evidence="1">
    <location>
        <begin position="1"/>
        <end position="61"/>
    </location>
</feature>
<accession>A0A7J8F116</accession>
<dbReference type="Proteomes" id="UP000593571">
    <property type="component" value="Unassembled WGS sequence"/>
</dbReference>
<evidence type="ECO:0000313" key="3">
    <source>
        <dbReference type="Proteomes" id="UP000593571"/>
    </source>
</evidence>
<feature type="compositionally biased region" description="Basic and acidic residues" evidence="1">
    <location>
        <begin position="39"/>
        <end position="61"/>
    </location>
</feature>
<proteinExistence type="predicted"/>
<dbReference type="EMBL" id="JACASE010000008">
    <property type="protein sequence ID" value="KAF6440952.1"/>
    <property type="molecule type" value="Genomic_DNA"/>
</dbReference>
<organism evidence="2 3">
    <name type="scientific">Rousettus aegyptiacus</name>
    <name type="common">Egyptian fruit bat</name>
    <name type="synonym">Pteropus aegyptiacus</name>
    <dbReference type="NCBI Taxonomy" id="9407"/>
    <lineage>
        <taxon>Eukaryota</taxon>
        <taxon>Metazoa</taxon>
        <taxon>Chordata</taxon>
        <taxon>Craniata</taxon>
        <taxon>Vertebrata</taxon>
        <taxon>Euteleostomi</taxon>
        <taxon>Mammalia</taxon>
        <taxon>Eutheria</taxon>
        <taxon>Laurasiatheria</taxon>
        <taxon>Chiroptera</taxon>
        <taxon>Yinpterochiroptera</taxon>
        <taxon>Pteropodoidea</taxon>
        <taxon>Pteropodidae</taxon>
        <taxon>Rousettinae</taxon>
        <taxon>Rousettus</taxon>
    </lineage>
</organism>
<name>A0A7J8F116_ROUAE</name>
<evidence type="ECO:0000313" key="2">
    <source>
        <dbReference type="EMBL" id="KAF6440952.1"/>
    </source>
</evidence>
<evidence type="ECO:0000256" key="1">
    <source>
        <dbReference type="SAM" id="MobiDB-lite"/>
    </source>
</evidence>
<feature type="region of interest" description="Disordered" evidence="1">
    <location>
        <begin position="150"/>
        <end position="182"/>
    </location>
</feature>
<sequence>MPCGRRTSRRVVSGGREPLRLGQQACGEPSPEGRGGLRGGRDLTPHISGDEARGYEPSGRRDVDFCHTPGLQRNSSFQSGLSARRMLGCALGLPRGGGGALAAGHGRGPQNPSRCPLGRILPQTRRLVWGFLSQNLALYSPTFPLQHTVGSPHTLGSGPGAGSRRSPAFVAPGPVPDGLRRG</sequence>
<dbReference type="AlphaFoldDB" id="A0A7J8F116"/>
<comment type="caution">
    <text evidence="2">The sequence shown here is derived from an EMBL/GenBank/DDBJ whole genome shotgun (WGS) entry which is preliminary data.</text>
</comment>